<dbReference type="WBParaSite" id="L893_g1744.t1">
    <property type="protein sequence ID" value="L893_g1744.t1"/>
    <property type="gene ID" value="L893_g1744"/>
</dbReference>
<keyword evidence="3" id="KW-1185">Reference proteome</keyword>
<feature type="region of interest" description="Disordered" evidence="1">
    <location>
        <begin position="25"/>
        <end position="45"/>
    </location>
</feature>
<dbReference type="AlphaFoldDB" id="A0A1I7YKT8"/>
<dbReference type="SUPFAM" id="SSF57625">
    <property type="entry name" value="Invertebrate chitin-binding proteins"/>
    <property type="match status" value="1"/>
</dbReference>
<proteinExistence type="predicted"/>
<sequence>MSLEGLIFNDQQNKCTPQSHIFGCSNHPPPPPPRTPPTTSAPSTVTAHPQTFLYFECNNRDGLFEEGACLNKFFNCSNNIPYRAKCLGNLRFSEKLGHCTWDTTCFKGRASAEFPLALLMKELTKLP</sequence>
<evidence type="ECO:0000256" key="1">
    <source>
        <dbReference type="SAM" id="MobiDB-lite"/>
    </source>
</evidence>
<accession>A0A1I7YKT8</accession>
<dbReference type="InterPro" id="IPR036508">
    <property type="entry name" value="Chitin-bd_dom_sf"/>
</dbReference>
<organism evidence="3 4">
    <name type="scientific">Steinernema glaseri</name>
    <dbReference type="NCBI Taxonomy" id="37863"/>
    <lineage>
        <taxon>Eukaryota</taxon>
        <taxon>Metazoa</taxon>
        <taxon>Ecdysozoa</taxon>
        <taxon>Nematoda</taxon>
        <taxon>Chromadorea</taxon>
        <taxon>Rhabditida</taxon>
        <taxon>Tylenchina</taxon>
        <taxon>Panagrolaimomorpha</taxon>
        <taxon>Strongyloidoidea</taxon>
        <taxon>Steinernematidae</taxon>
        <taxon>Steinernema</taxon>
    </lineage>
</organism>
<dbReference type="GO" id="GO:0005576">
    <property type="term" value="C:extracellular region"/>
    <property type="evidence" value="ECO:0007669"/>
    <property type="project" value="InterPro"/>
</dbReference>
<protein>
    <submittedName>
        <fullName evidence="4">Chitin-binding type-2 domain-containing protein</fullName>
    </submittedName>
</protein>
<name>A0A1I7YKT8_9BILA</name>
<dbReference type="Pfam" id="PF01607">
    <property type="entry name" value="CBM_14"/>
    <property type="match status" value="1"/>
</dbReference>
<evidence type="ECO:0000313" key="3">
    <source>
        <dbReference type="Proteomes" id="UP000095287"/>
    </source>
</evidence>
<dbReference type="Proteomes" id="UP000095287">
    <property type="component" value="Unplaced"/>
</dbReference>
<evidence type="ECO:0000259" key="2">
    <source>
        <dbReference type="PROSITE" id="PS50940"/>
    </source>
</evidence>
<dbReference type="PROSITE" id="PS50940">
    <property type="entry name" value="CHIT_BIND_II"/>
    <property type="match status" value="1"/>
</dbReference>
<evidence type="ECO:0000313" key="4">
    <source>
        <dbReference type="WBParaSite" id="L893_g1744.t1"/>
    </source>
</evidence>
<dbReference type="Gene3D" id="3.20.20.80">
    <property type="entry name" value="Glycosidases"/>
    <property type="match status" value="1"/>
</dbReference>
<dbReference type="GO" id="GO:0008061">
    <property type="term" value="F:chitin binding"/>
    <property type="evidence" value="ECO:0007669"/>
    <property type="project" value="InterPro"/>
</dbReference>
<reference evidence="4" key="1">
    <citation type="submission" date="2016-11" db="UniProtKB">
        <authorList>
            <consortium name="WormBaseParasite"/>
        </authorList>
    </citation>
    <scope>IDENTIFICATION</scope>
</reference>
<feature type="domain" description="Chitin-binding type-2" evidence="2">
    <location>
        <begin position="54"/>
        <end position="107"/>
    </location>
</feature>
<dbReference type="InterPro" id="IPR002557">
    <property type="entry name" value="Chitin-bd_dom"/>
</dbReference>
<dbReference type="SMART" id="SM00494">
    <property type="entry name" value="ChtBD2"/>
    <property type="match status" value="1"/>
</dbReference>
<feature type="compositionally biased region" description="Pro residues" evidence="1">
    <location>
        <begin position="27"/>
        <end position="36"/>
    </location>
</feature>